<evidence type="ECO:0000313" key="7">
    <source>
        <dbReference type="Proteomes" id="UP001497525"/>
    </source>
</evidence>
<dbReference type="GO" id="GO:0005524">
    <property type="term" value="F:ATP binding"/>
    <property type="evidence" value="ECO:0007669"/>
    <property type="project" value="UniProtKB-KW"/>
</dbReference>
<dbReference type="InterPro" id="IPR036371">
    <property type="entry name" value="TPK_B1-bd_sf"/>
</dbReference>
<evidence type="ECO:0000256" key="3">
    <source>
        <dbReference type="ARBA" id="ARBA00022777"/>
    </source>
</evidence>
<dbReference type="GO" id="GO:0016301">
    <property type="term" value="F:kinase activity"/>
    <property type="evidence" value="ECO:0007669"/>
    <property type="project" value="UniProtKB-KW"/>
</dbReference>
<dbReference type="SUPFAM" id="SSF63862">
    <property type="entry name" value="Thiamin pyrophosphokinase, substrate-binding domain"/>
    <property type="match status" value="1"/>
</dbReference>
<dbReference type="CDD" id="cd07995">
    <property type="entry name" value="TPK"/>
    <property type="match status" value="1"/>
</dbReference>
<name>A0AAV2THE4_CALDB</name>
<keyword evidence="2" id="KW-0547">Nucleotide-binding</keyword>
<dbReference type="Proteomes" id="UP001497525">
    <property type="component" value="Unassembled WGS sequence"/>
</dbReference>
<reference evidence="6" key="1">
    <citation type="submission" date="2024-06" db="EMBL/GenBank/DDBJ databases">
        <authorList>
            <person name="Liu X."/>
            <person name="Lenzi L."/>
            <person name="Haldenby T S."/>
            <person name="Uol C."/>
        </authorList>
    </citation>
    <scope>NUCLEOTIDE SEQUENCE</scope>
</reference>
<keyword evidence="3" id="KW-0418">Kinase</keyword>
<dbReference type="Gene3D" id="2.60.120.320">
    <property type="entry name" value="Thiamin pyrophosphokinase, thiamin-binding domain"/>
    <property type="match status" value="1"/>
</dbReference>
<dbReference type="Gene3D" id="3.40.50.10240">
    <property type="entry name" value="Thiamin pyrophosphokinase, catalytic domain"/>
    <property type="match status" value="1"/>
</dbReference>
<dbReference type="PANTHER" id="PTHR13622">
    <property type="entry name" value="THIAMIN PYROPHOSPHOKINASE"/>
    <property type="match status" value="1"/>
</dbReference>
<dbReference type="SMART" id="SM00983">
    <property type="entry name" value="TPK_B1_binding"/>
    <property type="match status" value="1"/>
</dbReference>
<dbReference type="InterPro" id="IPR007373">
    <property type="entry name" value="Thiamin_PyroPKinase_B1-bd"/>
</dbReference>
<dbReference type="SUPFAM" id="SSF63999">
    <property type="entry name" value="Thiamin pyrophosphokinase, catalytic domain"/>
    <property type="match status" value="1"/>
</dbReference>
<accession>A0AAV2THE4</accession>
<dbReference type="NCBIfam" id="TIGR01378">
    <property type="entry name" value="thi_PPkinase"/>
    <property type="match status" value="1"/>
</dbReference>
<protein>
    <recommendedName>
        <fullName evidence="5">Thiamin pyrophosphokinase thiamin-binding domain-containing protein</fullName>
    </recommendedName>
</protein>
<dbReference type="GO" id="GO:0004788">
    <property type="term" value="F:thiamine diphosphokinase activity"/>
    <property type="evidence" value="ECO:0007669"/>
    <property type="project" value="InterPro"/>
</dbReference>
<dbReference type="Pfam" id="PF04265">
    <property type="entry name" value="TPK_B1_binding"/>
    <property type="match status" value="1"/>
</dbReference>
<dbReference type="FunFam" id="3.40.50.10240:FF:000006">
    <property type="entry name" value="Thiamin pyrophosphokinase 1"/>
    <property type="match status" value="1"/>
</dbReference>
<dbReference type="Pfam" id="PF04263">
    <property type="entry name" value="TPK_catalytic"/>
    <property type="match status" value="1"/>
</dbReference>
<comment type="caution">
    <text evidence="6">The sequence shown here is derived from an EMBL/GenBank/DDBJ whole genome shotgun (WGS) entry which is preliminary data.</text>
</comment>
<proteinExistence type="predicted"/>
<dbReference type="EMBL" id="CAXLJL010000267">
    <property type="protein sequence ID" value="CAL5135521.1"/>
    <property type="molecule type" value="Genomic_DNA"/>
</dbReference>
<dbReference type="GO" id="GO:0009229">
    <property type="term" value="P:thiamine diphosphate biosynthetic process"/>
    <property type="evidence" value="ECO:0007669"/>
    <property type="project" value="InterPro"/>
</dbReference>
<dbReference type="InterPro" id="IPR006282">
    <property type="entry name" value="Thi_PPkinase"/>
</dbReference>
<organism evidence="6 7">
    <name type="scientific">Calicophoron daubneyi</name>
    <name type="common">Rumen fluke</name>
    <name type="synonym">Paramphistomum daubneyi</name>
    <dbReference type="NCBI Taxonomy" id="300641"/>
    <lineage>
        <taxon>Eukaryota</taxon>
        <taxon>Metazoa</taxon>
        <taxon>Spiralia</taxon>
        <taxon>Lophotrochozoa</taxon>
        <taxon>Platyhelminthes</taxon>
        <taxon>Trematoda</taxon>
        <taxon>Digenea</taxon>
        <taxon>Plagiorchiida</taxon>
        <taxon>Pronocephalata</taxon>
        <taxon>Paramphistomoidea</taxon>
        <taxon>Paramphistomidae</taxon>
        <taxon>Calicophoron</taxon>
    </lineage>
</organism>
<evidence type="ECO:0000256" key="4">
    <source>
        <dbReference type="ARBA" id="ARBA00022840"/>
    </source>
</evidence>
<dbReference type="AlphaFoldDB" id="A0AAV2THE4"/>
<dbReference type="GO" id="GO:0030975">
    <property type="term" value="F:thiamine binding"/>
    <property type="evidence" value="ECO:0007669"/>
    <property type="project" value="InterPro"/>
</dbReference>
<keyword evidence="4" id="KW-0067">ATP-binding</keyword>
<evidence type="ECO:0000256" key="2">
    <source>
        <dbReference type="ARBA" id="ARBA00022741"/>
    </source>
</evidence>
<dbReference type="InterPro" id="IPR007371">
    <property type="entry name" value="TPK_catalytic"/>
</dbReference>
<evidence type="ECO:0000256" key="1">
    <source>
        <dbReference type="ARBA" id="ARBA00022679"/>
    </source>
</evidence>
<dbReference type="GO" id="GO:0006772">
    <property type="term" value="P:thiamine metabolic process"/>
    <property type="evidence" value="ECO:0007669"/>
    <property type="project" value="InterPro"/>
</dbReference>
<keyword evidence="1" id="KW-0808">Transferase</keyword>
<evidence type="ECO:0000259" key="5">
    <source>
        <dbReference type="SMART" id="SM00983"/>
    </source>
</evidence>
<evidence type="ECO:0000313" key="6">
    <source>
        <dbReference type="EMBL" id="CAL5135521.1"/>
    </source>
</evidence>
<dbReference type="PANTHER" id="PTHR13622:SF8">
    <property type="entry name" value="THIAMIN PYROPHOSPHOKINASE 1"/>
    <property type="match status" value="1"/>
</dbReference>
<dbReference type="InterPro" id="IPR036759">
    <property type="entry name" value="TPK_catalytic_sf"/>
</dbReference>
<feature type="domain" description="Thiamin pyrophosphokinase thiamin-binding" evidence="5">
    <location>
        <begin position="167"/>
        <end position="232"/>
    </location>
</feature>
<gene>
    <name evidence="6" type="ORF">CDAUBV1_LOCUS9658</name>
</gene>
<dbReference type="FunFam" id="2.60.120.320:FF:000001">
    <property type="entry name" value="Thiamine pyrophosphokinase"/>
    <property type="match status" value="1"/>
</dbReference>
<sequence length="250" mass="27507">MKLTLMHVLSEKCRSKAVIFLNNQKSVLHPLFELLWANSFPIAFVDGFANLAYTRASRDEYLPQFLTGDFDSINPVAMAYYKSKDSVTVIETANPDETDFTKCLRIVSEFIEKNKINCEVIVGASISGGRLDHEFGLIQSLYEAQRITKIPVLLVSDFCVTILLPAGEHIINVNTGLEGEHCGLIPVGKPCSVTTTGLKWNLNNQVLSFGGLVSTSNLLVDPVVHITSDGPLVFTVEYTEALKTTVQTHG</sequence>